<feature type="region of interest" description="Disordered" evidence="1">
    <location>
        <begin position="92"/>
        <end position="111"/>
    </location>
</feature>
<evidence type="ECO:0000313" key="4">
    <source>
        <dbReference type="Proteomes" id="UP000683360"/>
    </source>
</evidence>
<organism evidence="3 4">
    <name type="scientific">Mytilus edulis</name>
    <name type="common">Blue mussel</name>
    <dbReference type="NCBI Taxonomy" id="6550"/>
    <lineage>
        <taxon>Eukaryota</taxon>
        <taxon>Metazoa</taxon>
        <taxon>Spiralia</taxon>
        <taxon>Lophotrochozoa</taxon>
        <taxon>Mollusca</taxon>
        <taxon>Bivalvia</taxon>
        <taxon>Autobranchia</taxon>
        <taxon>Pteriomorphia</taxon>
        <taxon>Mytilida</taxon>
        <taxon>Mytiloidea</taxon>
        <taxon>Mytilidae</taxon>
        <taxon>Mytilinae</taxon>
        <taxon>Mytilus</taxon>
    </lineage>
</organism>
<reference evidence="3" key="1">
    <citation type="submission" date="2021-03" db="EMBL/GenBank/DDBJ databases">
        <authorList>
            <person name="Bekaert M."/>
        </authorList>
    </citation>
    <scope>NUCLEOTIDE SEQUENCE</scope>
</reference>
<keyword evidence="2" id="KW-1133">Transmembrane helix</keyword>
<feature type="transmembrane region" description="Helical" evidence="2">
    <location>
        <begin position="176"/>
        <end position="197"/>
    </location>
</feature>
<keyword evidence="4" id="KW-1185">Reference proteome</keyword>
<sequence length="362" mass="40454">MPGSWKNNRYYDAVYGLHENFIATTSGANVSVVCDIINIDTTLSYGLTSSNSEGISLTTSANLKETNSTPFTHSKIVNPTFTNLEVINRTTASHTEQTSTDSNIQPTDVTKIPKDSRVEKVDLETSTYAEVINLTTTAPHTEQASNNQNIHPTDVTKYHKIEESVSRMKDEDIDPAIIVLVLTGFLTLVLIIIGIVIGRVKYANKRLDWPTIKEDETPYSEVQKKRGSDQISDNYDHLNNKGFSTSEENNYPHNKTGIYDHCRPIVHSLDGHYDKVEVNNSGTSSNSPQQNILLYPRLSTLPKLESDANFDEQNINPYVDEAVVNGMTSAYRLRSLSSTNDVDESIRDMMTHATSWAEEDKL</sequence>
<protein>
    <submittedName>
        <fullName evidence="3">Uncharacterized protein</fullName>
    </submittedName>
</protein>
<comment type="caution">
    <text evidence="3">The sequence shown here is derived from an EMBL/GenBank/DDBJ whole genome shotgun (WGS) entry which is preliminary data.</text>
</comment>
<dbReference type="AlphaFoldDB" id="A0A8S3U958"/>
<dbReference type="EMBL" id="CAJPWZ010002654">
    <property type="protein sequence ID" value="CAG2242343.1"/>
    <property type="molecule type" value="Genomic_DNA"/>
</dbReference>
<keyword evidence="2" id="KW-0472">Membrane</keyword>
<evidence type="ECO:0000256" key="1">
    <source>
        <dbReference type="SAM" id="MobiDB-lite"/>
    </source>
</evidence>
<accession>A0A8S3U958</accession>
<proteinExistence type="predicted"/>
<keyword evidence="2" id="KW-0812">Transmembrane</keyword>
<name>A0A8S3U958_MYTED</name>
<evidence type="ECO:0000313" key="3">
    <source>
        <dbReference type="EMBL" id="CAG2242343.1"/>
    </source>
</evidence>
<dbReference type="OrthoDB" id="6197463at2759"/>
<evidence type="ECO:0000256" key="2">
    <source>
        <dbReference type="SAM" id="Phobius"/>
    </source>
</evidence>
<feature type="compositionally biased region" description="Polar residues" evidence="1">
    <location>
        <begin position="92"/>
        <end position="108"/>
    </location>
</feature>
<gene>
    <name evidence="3" type="ORF">MEDL_54526</name>
</gene>
<dbReference type="Proteomes" id="UP000683360">
    <property type="component" value="Unassembled WGS sequence"/>
</dbReference>